<dbReference type="PANTHER" id="PTHR18964">
    <property type="entry name" value="ROK (REPRESSOR, ORF, KINASE) FAMILY"/>
    <property type="match status" value="1"/>
</dbReference>
<feature type="region of interest" description="Disordered" evidence="2">
    <location>
        <begin position="1"/>
        <end position="22"/>
    </location>
</feature>
<dbReference type="InterPro" id="IPR036388">
    <property type="entry name" value="WH-like_DNA-bd_sf"/>
</dbReference>
<reference evidence="3 4" key="1">
    <citation type="submission" date="2022-03" db="EMBL/GenBank/DDBJ databases">
        <title>Pseudonocardia alaer sp. nov., a novel actinomycete isolated from reed forest soil.</title>
        <authorList>
            <person name="Wang L."/>
        </authorList>
    </citation>
    <scope>NUCLEOTIDE SEQUENCE [LARGE SCALE GENOMIC DNA]</scope>
    <source>
        <strain evidence="3 4">Y-16303</strain>
    </source>
</reference>
<dbReference type="Pfam" id="PF00480">
    <property type="entry name" value="ROK"/>
    <property type="match status" value="1"/>
</dbReference>
<dbReference type="PANTHER" id="PTHR18964:SF149">
    <property type="entry name" value="BIFUNCTIONAL UDP-N-ACETYLGLUCOSAMINE 2-EPIMERASE_N-ACETYLMANNOSAMINE KINASE"/>
    <property type="match status" value="1"/>
</dbReference>
<dbReference type="Proteomes" id="UP001299970">
    <property type="component" value="Unassembled WGS sequence"/>
</dbReference>
<evidence type="ECO:0000256" key="2">
    <source>
        <dbReference type="SAM" id="MobiDB-lite"/>
    </source>
</evidence>
<comment type="caution">
    <text evidence="3">The sequence shown here is derived from an EMBL/GenBank/DDBJ whole genome shotgun (WGS) entry which is preliminary data.</text>
</comment>
<evidence type="ECO:0000313" key="3">
    <source>
        <dbReference type="EMBL" id="MCH6165446.1"/>
    </source>
</evidence>
<dbReference type="SUPFAM" id="SSF53067">
    <property type="entry name" value="Actin-like ATPase domain"/>
    <property type="match status" value="1"/>
</dbReference>
<protein>
    <submittedName>
        <fullName evidence="3">ROK family protein</fullName>
    </submittedName>
</protein>
<accession>A0ABS9TAB0</accession>
<dbReference type="InterPro" id="IPR043129">
    <property type="entry name" value="ATPase_NBD"/>
</dbReference>
<dbReference type="InterPro" id="IPR000600">
    <property type="entry name" value="ROK"/>
</dbReference>
<gene>
    <name evidence="3" type="ORF">MMF94_07115</name>
</gene>
<comment type="similarity">
    <text evidence="1">Belongs to the ROK (NagC/XylR) family.</text>
</comment>
<dbReference type="EMBL" id="JAKXMK010000006">
    <property type="protein sequence ID" value="MCH6165446.1"/>
    <property type="molecule type" value="Genomic_DNA"/>
</dbReference>
<dbReference type="InterPro" id="IPR036390">
    <property type="entry name" value="WH_DNA-bd_sf"/>
</dbReference>
<dbReference type="SUPFAM" id="SSF46785">
    <property type="entry name" value="Winged helix' DNA-binding domain"/>
    <property type="match status" value="1"/>
</dbReference>
<sequence length="416" mass="44068">MHALLRAPAPQPDGGDQLAGDGRRTATAAVVLRTILDHGPVARSTVARLTGLSAAAVSRQSTELADLGLIRERPVRRPRPAIGRPHVPVDIDTRSHLVGGIHIALRHTTLVLMDLRGRVLAEQRIPHRDRAAQAVLADAGDRMAAFLDEHTCGRRPLGVGLASGGWIDPARGVVVRHTQLGWRDVPAQAVLEGRLGLPVRVESHSRALARAEQLMGSHRTRARMSLVHLFVGNVVDAAIVTGGIVHHGPRSAAGDVSHLPVGSGPTLAGGRCPCGRTGCFQATVAEQALAEHAAGTGLLREARFPDVLAALEADEPWAVALFRERARLVGRAVALLLDVINPEILVVAEAGITRRPELLDDLHTEVAERAHVAADPRRTVVASSFGTRTLGVAAGSIVLHEAYARPLEIGPPPART</sequence>
<dbReference type="Gene3D" id="3.30.420.40">
    <property type="match status" value="2"/>
</dbReference>
<dbReference type="RefSeq" id="WP_241035484.1">
    <property type="nucleotide sequence ID" value="NZ_BAAAJF010000032.1"/>
</dbReference>
<evidence type="ECO:0000313" key="4">
    <source>
        <dbReference type="Proteomes" id="UP001299970"/>
    </source>
</evidence>
<organism evidence="3 4">
    <name type="scientific">Pseudonocardia alaniniphila</name>
    <dbReference type="NCBI Taxonomy" id="75291"/>
    <lineage>
        <taxon>Bacteria</taxon>
        <taxon>Bacillati</taxon>
        <taxon>Actinomycetota</taxon>
        <taxon>Actinomycetes</taxon>
        <taxon>Pseudonocardiales</taxon>
        <taxon>Pseudonocardiaceae</taxon>
        <taxon>Pseudonocardia</taxon>
    </lineage>
</organism>
<evidence type="ECO:0000256" key="1">
    <source>
        <dbReference type="ARBA" id="ARBA00006479"/>
    </source>
</evidence>
<name>A0ABS9TAB0_9PSEU</name>
<proteinExistence type="inferred from homology"/>
<keyword evidence="4" id="KW-1185">Reference proteome</keyword>
<dbReference type="Gene3D" id="1.10.10.10">
    <property type="entry name" value="Winged helix-like DNA-binding domain superfamily/Winged helix DNA-binding domain"/>
    <property type="match status" value="1"/>
</dbReference>